<evidence type="ECO:0000313" key="9">
    <source>
        <dbReference type="EMBL" id="ATF26998.1"/>
    </source>
</evidence>
<comment type="function">
    <text evidence="7">Required for chromosome condensation and partitioning.</text>
</comment>
<dbReference type="InterPro" id="IPR024704">
    <property type="entry name" value="SMC"/>
</dbReference>
<feature type="coiled-coil region" evidence="7">
    <location>
        <begin position="283"/>
        <end position="345"/>
    </location>
</feature>
<comment type="subcellular location">
    <subcellularLocation>
        <location evidence="1 7">Cytoplasm</location>
    </subcellularLocation>
</comment>
<protein>
    <recommendedName>
        <fullName evidence="7">Chromosome partition protein Smc</fullName>
    </recommendedName>
</protein>
<dbReference type="GO" id="GO:0005694">
    <property type="term" value="C:chromosome"/>
    <property type="evidence" value="ECO:0007669"/>
    <property type="project" value="InterPro"/>
</dbReference>
<name>A0A1D2JXC4_BROTH</name>
<dbReference type="Pfam" id="PF06470">
    <property type="entry name" value="SMC_hinge"/>
    <property type="match status" value="1"/>
</dbReference>
<dbReference type="GO" id="GO:0005524">
    <property type="term" value="F:ATP binding"/>
    <property type="evidence" value="ECO:0007669"/>
    <property type="project" value="UniProtKB-UniRule"/>
</dbReference>
<dbReference type="InterPro" id="IPR011890">
    <property type="entry name" value="SMC_prok"/>
</dbReference>
<sequence length="1187" mass="133854">MQLKRLEMHGFKSFADKVAIDFVPGITAVVGPNGSGKSNVTEAIRWVLGEQSAKALRGGKMSDVIFSGSDSRAAINIAEVTLVFDNEDGFLPDDHTEVSVTRRVYRNGDSEFEINQQACRLKDIVELFMDSGLGRESFSIVSQGKIDSILNSKPTDRRSIFEEAAGVLKYKSRKKQAETKLVETEDNLNRVQDILFELQDQVEPLEIQAAIAKDYLAQKETLEKYEVGVLADEIQELTKEADATTVALHQWQSKLIDSKKQAQSLLEQWQAKKDLFAKVTRDADVIQEKLVETARELERVNGQCDVLKERALHGQASDSDVVEQLEAINEIIVSATAEKETQQERYDVLLQKVTVMRESVKQLQNYLDGKVEWTPEKIERLKNDYIDVRHEQTNLKNENVFFIKQQEQNQQRLEKLRSENANVIKNHTETDVLQQEKQRLLAEKTANIESKRAEYEQLTQKLKATEADAAVADNQLYKAYEMRQHAKAKHDTLVDLENDYAGYYQGVKMLLKERQQFPGLIGAVAEQVTIPSRFDTAIDIALGASTQHIIVEDEQTARAGIGYLKSNRLGRATFLPITTIKPRVMPNDVIQRLQQHDGFLGIGADLVTIEPRFQGILGNLLGQVIIADTLVSANQLAKLANHRFRIVTLDGDVVNPGGSMTGGAMKQNKAPLLGRKNEIATLAKQLVQMEEVIHQLEDKVNSLKQTVISTRETRDSLRVEGERLNFEVQRIEEDIASTTAAMSRINENMHIYDFDVKELTDENNSLAQRLAANEAKIAEMAQTLISQETAIEQATQNQNMADEQRAEQVENLTAQKTELAVSEEKLTHANTKLAEMRATLKTNNERREQLQEKLTFIHTQQTEHASSSEQLEASRVALEAVMSEVQTQSDSLKAKRIDVEAELNEVASTREYQLNEVATYEKQFNEASMNLERFTSERTYRLSALMDNYELTLTDALERPALTLPIEEAKKKVRLIKRTIDELGPVNIGAIDEFQRIQTRYNFLTQQQTDLLTAKETLNVTMSEMDEEVSRRFYATFMQIKDQFEKIFPKMFGGGQAALVLTDPEDLLNTGVDIVAQPPGKKLQNLMLLSGGERALTAITLLFAIIETRPVPFCILDEVEAALDEANVLRFGSYMQAFQKEMQFIVITHRKGTMEAANVLYGVTMQESGVSKLVSVRLEEANVLTNT</sequence>
<dbReference type="SUPFAM" id="SSF52540">
    <property type="entry name" value="P-loop containing nucleoside triphosphate hydrolases"/>
    <property type="match status" value="1"/>
</dbReference>
<accession>A0A1D2JXC4</accession>
<dbReference type="PANTHER" id="PTHR43977">
    <property type="entry name" value="STRUCTURAL MAINTENANCE OF CHROMOSOMES PROTEIN 3"/>
    <property type="match status" value="1"/>
</dbReference>
<dbReference type="SUPFAM" id="SSF75553">
    <property type="entry name" value="Smc hinge domain"/>
    <property type="match status" value="1"/>
</dbReference>
<dbReference type="RefSeq" id="WP_069125571.1">
    <property type="nucleotide sequence ID" value="NZ_CP023483.1"/>
</dbReference>
<proteinExistence type="inferred from homology"/>
<dbReference type="NCBIfam" id="TIGR02168">
    <property type="entry name" value="SMC_prok_B"/>
    <property type="match status" value="1"/>
</dbReference>
<dbReference type="GO" id="GO:0030261">
    <property type="term" value="P:chromosome condensation"/>
    <property type="evidence" value="ECO:0007669"/>
    <property type="project" value="InterPro"/>
</dbReference>
<dbReference type="OrthoDB" id="9808768at2"/>
<feature type="coiled-coil region" evidence="7">
    <location>
        <begin position="378"/>
        <end position="475"/>
    </location>
</feature>
<keyword evidence="10" id="KW-1185">Reference proteome</keyword>
<dbReference type="PIRSF" id="PIRSF005719">
    <property type="entry name" value="SMC"/>
    <property type="match status" value="1"/>
</dbReference>
<dbReference type="Gene3D" id="3.30.70.1620">
    <property type="match status" value="1"/>
</dbReference>
<gene>
    <name evidence="7 9" type="primary">smc</name>
    <name evidence="9" type="ORF">CNY62_11865</name>
</gene>
<keyword evidence="6 7" id="KW-0238">DNA-binding</keyword>
<evidence type="ECO:0000256" key="6">
    <source>
        <dbReference type="ARBA" id="ARBA00023125"/>
    </source>
</evidence>
<dbReference type="EMBL" id="CP023483">
    <property type="protein sequence ID" value="ATF26998.1"/>
    <property type="molecule type" value="Genomic_DNA"/>
</dbReference>
<evidence type="ECO:0000259" key="8">
    <source>
        <dbReference type="SMART" id="SM00968"/>
    </source>
</evidence>
<dbReference type="GO" id="GO:0006260">
    <property type="term" value="P:DNA replication"/>
    <property type="evidence" value="ECO:0007669"/>
    <property type="project" value="UniProtKB-UniRule"/>
</dbReference>
<organism evidence="9 10">
    <name type="scientific">Brochothrix thermosphacta</name>
    <name type="common">Microbacterium thermosphactum</name>
    <dbReference type="NCBI Taxonomy" id="2756"/>
    <lineage>
        <taxon>Bacteria</taxon>
        <taxon>Bacillati</taxon>
        <taxon>Bacillota</taxon>
        <taxon>Bacilli</taxon>
        <taxon>Bacillales</taxon>
        <taxon>Listeriaceae</taxon>
        <taxon>Brochothrix</taxon>
    </lineage>
</organism>
<dbReference type="STRING" id="2756.BFR44_04220"/>
<dbReference type="InterPro" id="IPR036277">
    <property type="entry name" value="SMC_hinge_sf"/>
</dbReference>
<reference evidence="9 10" key="1">
    <citation type="submission" date="2017-09" db="EMBL/GenBank/DDBJ databases">
        <title>Complete Genome Sequences of Two Strains of the Meat Spoilage Bacterium Brochothrix thermosphacta Isolated from Ground Chicken.</title>
        <authorList>
            <person name="Paoli G.C."/>
            <person name="Wijey C."/>
            <person name="Chen C.-Y."/>
            <person name="Nguyen L."/>
            <person name="Yan X."/>
            <person name="Irwin P.L."/>
        </authorList>
    </citation>
    <scope>NUCLEOTIDE SEQUENCE [LARGE SCALE GENOMIC DNA]</scope>
    <source>
        <strain evidence="9 10">BI</strain>
    </source>
</reference>
<feature type="coiled-coil region" evidence="7">
    <location>
        <begin position="679"/>
        <end position="797"/>
    </location>
</feature>
<evidence type="ECO:0000256" key="5">
    <source>
        <dbReference type="ARBA" id="ARBA00023054"/>
    </source>
</evidence>
<dbReference type="InterPro" id="IPR003395">
    <property type="entry name" value="RecF/RecN/SMC_N"/>
</dbReference>
<dbReference type="CDD" id="cd03278">
    <property type="entry name" value="ABC_SMC_barmotin"/>
    <property type="match status" value="2"/>
</dbReference>
<dbReference type="InterPro" id="IPR027417">
    <property type="entry name" value="P-loop_NTPase"/>
</dbReference>
<feature type="binding site" evidence="7">
    <location>
        <begin position="32"/>
        <end position="39"/>
    </location>
    <ligand>
        <name>ATP</name>
        <dbReference type="ChEBI" id="CHEBI:30616"/>
    </ligand>
</feature>
<keyword evidence="3 7" id="KW-0547">Nucleotide-binding</keyword>
<keyword evidence="4 7" id="KW-0067">ATP-binding</keyword>
<dbReference type="GO" id="GO:0007062">
    <property type="term" value="P:sister chromatid cohesion"/>
    <property type="evidence" value="ECO:0007669"/>
    <property type="project" value="InterPro"/>
</dbReference>
<evidence type="ECO:0000256" key="7">
    <source>
        <dbReference type="HAMAP-Rule" id="MF_01894"/>
    </source>
</evidence>
<comment type="subunit">
    <text evidence="7">Homodimer.</text>
</comment>
<dbReference type="GO" id="GO:0007059">
    <property type="term" value="P:chromosome segregation"/>
    <property type="evidence" value="ECO:0007669"/>
    <property type="project" value="UniProtKB-UniRule"/>
</dbReference>
<dbReference type="HAMAP" id="MF_01894">
    <property type="entry name" value="Smc_prok"/>
    <property type="match status" value="1"/>
</dbReference>
<keyword evidence="2 7" id="KW-0963">Cytoplasm</keyword>
<evidence type="ECO:0000256" key="1">
    <source>
        <dbReference type="ARBA" id="ARBA00004496"/>
    </source>
</evidence>
<dbReference type="Proteomes" id="UP000243591">
    <property type="component" value="Chromosome"/>
</dbReference>
<dbReference type="Gene3D" id="1.20.1060.20">
    <property type="match status" value="1"/>
</dbReference>
<evidence type="ECO:0000256" key="4">
    <source>
        <dbReference type="ARBA" id="ARBA00022840"/>
    </source>
</evidence>
<dbReference type="InterPro" id="IPR010935">
    <property type="entry name" value="SMC_hinge"/>
</dbReference>
<feature type="domain" description="SMC hinge" evidence="8">
    <location>
        <begin position="518"/>
        <end position="637"/>
    </location>
</feature>
<evidence type="ECO:0000313" key="10">
    <source>
        <dbReference type="Proteomes" id="UP000243591"/>
    </source>
</evidence>
<dbReference type="Pfam" id="PF02463">
    <property type="entry name" value="SMC_N"/>
    <property type="match status" value="1"/>
</dbReference>
<keyword evidence="5 7" id="KW-0175">Coiled coil</keyword>
<evidence type="ECO:0000256" key="3">
    <source>
        <dbReference type="ARBA" id="ARBA00022741"/>
    </source>
</evidence>
<dbReference type="GO" id="GO:0016887">
    <property type="term" value="F:ATP hydrolysis activity"/>
    <property type="evidence" value="ECO:0007669"/>
    <property type="project" value="InterPro"/>
</dbReference>
<dbReference type="Gene3D" id="3.40.50.300">
    <property type="entry name" value="P-loop containing nucleotide triphosphate hydrolases"/>
    <property type="match status" value="2"/>
</dbReference>
<dbReference type="GO" id="GO:0005737">
    <property type="term" value="C:cytoplasm"/>
    <property type="evidence" value="ECO:0007669"/>
    <property type="project" value="UniProtKB-SubCell"/>
</dbReference>
<comment type="similarity">
    <text evidence="7">Belongs to the SMC family.</text>
</comment>
<dbReference type="FunFam" id="3.40.50.300:FF:000984">
    <property type="entry name" value="Chromosome partition protein Smc"/>
    <property type="match status" value="1"/>
</dbReference>
<feature type="coiled-coil region" evidence="7">
    <location>
        <begin position="167"/>
        <end position="201"/>
    </location>
</feature>
<dbReference type="AlphaFoldDB" id="A0A1D2JXC4"/>
<dbReference type="FunFam" id="3.40.50.300:FF:000901">
    <property type="entry name" value="Chromosome partition protein Smc"/>
    <property type="match status" value="1"/>
</dbReference>
<dbReference type="KEGG" id="bths:CNY62_11865"/>
<dbReference type="GO" id="GO:0003677">
    <property type="term" value="F:DNA binding"/>
    <property type="evidence" value="ECO:0007669"/>
    <property type="project" value="UniProtKB-UniRule"/>
</dbReference>
<comment type="domain">
    <text evidence="7">Contains large globular domains required for ATP hydrolysis at each terminus and a third globular domain forming a flexible hinge near the middle of the molecule. These domains are separated by coiled-coil structures.</text>
</comment>
<dbReference type="SMART" id="SM00968">
    <property type="entry name" value="SMC_hinge"/>
    <property type="match status" value="1"/>
</dbReference>
<dbReference type="Gene3D" id="1.10.287.1490">
    <property type="match status" value="1"/>
</dbReference>
<evidence type="ECO:0000256" key="2">
    <source>
        <dbReference type="ARBA" id="ARBA00022490"/>
    </source>
</evidence>